<dbReference type="OrthoDB" id="5190219at2"/>
<protein>
    <submittedName>
        <fullName evidence="1">Uncharacterized protein</fullName>
    </submittedName>
</protein>
<accession>A0A368VM14</accession>
<reference evidence="1 2" key="1">
    <citation type="submission" date="2018-07" db="EMBL/GenBank/DDBJ databases">
        <title>Genomic Encyclopedia of Type Strains, Phase III (KMG-III): the genomes of soil and plant-associated and newly described type strains.</title>
        <authorList>
            <person name="Whitman W."/>
        </authorList>
    </citation>
    <scope>NUCLEOTIDE SEQUENCE [LARGE SCALE GENOMIC DNA]</scope>
    <source>
        <strain evidence="1 2">CECT 8575</strain>
    </source>
</reference>
<comment type="caution">
    <text evidence="1">The sequence shown here is derived from an EMBL/GenBank/DDBJ whole genome shotgun (WGS) entry which is preliminary data.</text>
</comment>
<dbReference type="EMBL" id="QPJC01000013">
    <property type="protein sequence ID" value="RCW40065.1"/>
    <property type="molecule type" value="Genomic_DNA"/>
</dbReference>
<gene>
    <name evidence="1" type="ORF">DFQ14_113148</name>
</gene>
<keyword evidence="2" id="KW-1185">Reference proteome</keyword>
<sequence>MAEGFAATIVERCRWARSHSEGHPSSSWPAGEQVATALVLRDKDHLAAMGYTTEQAAERVCEEAQLSAFALTGWLNDVRDELDKGSQG</sequence>
<dbReference type="RefSeq" id="WP_114454507.1">
    <property type="nucleotide sequence ID" value="NZ_QPJC01000013.1"/>
</dbReference>
<evidence type="ECO:0000313" key="2">
    <source>
        <dbReference type="Proteomes" id="UP000253495"/>
    </source>
</evidence>
<evidence type="ECO:0000313" key="1">
    <source>
        <dbReference type="EMBL" id="RCW40065.1"/>
    </source>
</evidence>
<dbReference type="AlphaFoldDB" id="A0A368VM14"/>
<organism evidence="1 2">
    <name type="scientific">Halopolyspora algeriensis</name>
    <dbReference type="NCBI Taxonomy" id="1500506"/>
    <lineage>
        <taxon>Bacteria</taxon>
        <taxon>Bacillati</taxon>
        <taxon>Actinomycetota</taxon>
        <taxon>Actinomycetes</taxon>
        <taxon>Actinomycetes incertae sedis</taxon>
        <taxon>Halopolyspora</taxon>
    </lineage>
</organism>
<name>A0A368VM14_9ACTN</name>
<dbReference type="Proteomes" id="UP000253495">
    <property type="component" value="Unassembled WGS sequence"/>
</dbReference>
<proteinExistence type="predicted"/>